<evidence type="ECO:0000313" key="2">
    <source>
        <dbReference type="EMBL" id="GGM38743.1"/>
    </source>
</evidence>
<evidence type="ECO:0000313" key="3">
    <source>
        <dbReference type="Proteomes" id="UP000637578"/>
    </source>
</evidence>
<feature type="transmembrane region" description="Helical" evidence="1">
    <location>
        <begin position="6"/>
        <end position="30"/>
    </location>
</feature>
<reference evidence="2" key="1">
    <citation type="journal article" date="2014" name="Int. J. Syst. Evol. Microbiol.">
        <title>Complete genome sequence of Corynebacterium casei LMG S-19264T (=DSM 44701T), isolated from a smear-ripened cheese.</title>
        <authorList>
            <consortium name="US DOE Joint Genome Institute (JGI-PGF)"/>
            <person name="Walter F."/>
            <person name="Albersmeier A."/>
            <person name="Kalinowski J."/>
            <person name="Ruckert C."/>
        </authorList>
    </citation>
    <scope>NUCLEOTIDE SEQUENCE</scope>
    <source>
        <strain evidence="2">CGMCC 4.5737</strain>
    </source>
</reference>
<gene>
    <name evidence="2" type="ORF">GCM10012275_07080</name>
</gene>
<keyword evidence="1" id="KW-1133">Transmembrane helix</keyword>
<dbReference type="AlphaFoldDB" id="A0A8J3CAR5"/>
<accession>A0A8J3CAR5</accession>
<proteinExistence type="predicted"/>
<sequence>MLLADLHPAIFHTLLGALLVFGGIVTLLVTRRDTARHRLRPHSLTVAEIQLLSATAFPSVPVRGERGKLSPAGAVAGPLVYPSRSPVCGENACSCPGRTRR</sequence>
<protein>
    <submittedName>
        <fullName evidence="2">Uncharacterized protein</fullName>
    </submittedName>
</protein>
<organism evidence="2 3">
    <name type="scientific">Longimycelium tulufanense</name>
    <dbReference type="NCBI Taxonomy" id="907463"/>
    <lineage>
        <taxon>Bacteria</taxon>
        <taxon>Bacillati</taxon>
        <taxon>Actinomycetota</taxon>
        <taxon>Actinomycetes</taxon>
        <taxon>Pseudonocardiales</taxon>
        <taxon>Pseudonocardiaceae</taxon>
        <taxon>Longimycelium</taxon>
    </lineage>
</organism>
<keyword evidence="1" id="KW-0812">Transmembrane</keyword>
<keyword evidence="1" id="KW-0472">Membrane</keyword>
<dbReference type="Proteomes" id="UP000637578">
    <property type="component" value="Unassembled WGS sequence"/>
</dbReference>
<reference evidence="2" key="2">
    <citation type="submission" date="2020-09" db="EMBL/GenBank/DDBJ databases">
        <authorList>
            <person name="Sun Q."/>
            <person name="Zhou Y."/>
        </authorList>
    </citation>
    <scope>NUCLEOTIDE SEQUENCE</scope>
    <source>
        <strain evidence="2">CGMCC 4.5737</strain>
    </source>
</reference>
<comment type="caution">
    <text evidence="2">The sequence shown here is derived from an EMBL/GenBank/DDBJ whole genome shotgun (WGS) entry which is preliminary data.</text>
</comment>
<keyword evidence="3" id="KW-1185">Reference proteome</keyword>
<name>A0A8J3CAR5_9PSEU</name>
<dbReference type="EMBL" id="BMMK01000002">
    <property type="protein sequence ID" value="GGM38743.1"/>
    <property type="molecule type" value="Genomic_DNA"/>
</dbReference>
<evidence type="ECO:0000256" key="1">
    <source>
        <dbReference type="SAM" id="Phobius"/>
    </source>
</evidence>